<dbReference type="GO" id="GO:0005643">
    <property type="term" value="C:nuclear pore"/>
    <property type="evidence" value="ECO:0007669"/>
    <property type="project" value="UniProtKB-SubCell"/>
</dbReference>
<dbReference type="GO" id="GO:0016973">
    <property type="term" value="P:poly(A)+ mRNA export from nucleus"/>
    <property type="evidence" value="ECO:0007669"/>
    <property type="project" value="TreeGrafter"/>
</dbReference>
<accession>A0A7R8VT94</accession>
<organism evidence="6">
    <name type="scientific">Timema douglasi</name>
    <name type="common">Walking stick</name>
    <dbReference type="NCBI Taxonomy" id="61478"/>
    <lineage>
        <taxon>Eukaryota</taxon>
        <taxon>Metazoa</taxon>
        <taxon>Ecdysozoa</taxon>
        <taxon>Arthropoda</taxon>
        <taxon>Hexapoda</taxon>
        <taxon>Insecta</taxon>
        <taxon>Pterygota</taxon>
        <taxon>Neoptera</taxon>
        <taxon>Polyneoptera</taxon>
        <taxon>Phasmatodea</taxon>
        <taxon>Timematodea</taxon>
        <taxon>Timematoidea</taxon>
        <taxon>Timematidae</taxon>
        <taxon>Timema</taxon>
    </lineage>
</organism>
<keyword evidence="5" id="KW-0811">Translocation</keyword>
<evidence type="ECO:0000256" key="3">
    <source>
        <dbReference type="ARBA" id="ARBA00023132"/>
    </source>
</evidence>
<protein>
    <recommendedName>
        <fullName evidence="5">Nuclear pore protein</fullName>
    </recommendedName>
</protein>
<dbReference type="EMBL" id="OA572385">
    <property type="protein sequence ID" value="CAD7204443.1"/>
    <property type="molecule type" value="Genomic_DNA"/>
</dbReference>
<dbReference type="PANTHER" id="PTHR11225:SF4">
    <property type="entry name" value="NUCLEAR PORE COMPLEX PROTEIN NUP93"/>
    <property type="match status" value="1"/>
</dbReference>
<dbReference type="GO" id="GO:0017056">
    <property type="term" value="F:structural constituent of nuclear pore"/>
    <property type="evidence" value="ECO:0007669"/>
    <property type="project" value="InterPro"/>
</dbReference>
<dbReference type="GO" id="GO:0006606">
    <property type="term" value="P:protein import into nucleus"/>
    <property type="evidence" value="ECO:0007669"/>
    <property type="project" value="TreeGrafter"/>
</dbReference>
<sequence>MEAKGEDWRGCARGPAEAETLDDDNAEEKICCHLIAAVVTLTIAFGLRQTCTQKNHQKVLSLLVMLLSQVVHHPPKPGSLRSRLQEYSEVLSERYSGQPLSCSMETHSTFLVLRDLLNFFDLYHLKDYQHALEVIQKCRLIPFSPEEIKARVENFRRLGDEICRVIPDILIATMNILYSQYNSLKGSDSRLTGNKILDDSAKDKQISFLRTKSHTITSFAGTVPYRMPGDTLTRLVQMDILMN</sequence>
<dbReference type="InterPro" id="IPR007231">
    <property type="entry name" value="Nucleoporin_int_Nup93/Nic96"/>
</dbReference>
<keyword evidence="5" id="KW-0472">Membrane</keyword>
<evidence type="ECO:0000256" key="4">
    <source>
        <dbReference type="ARBA" id="ARBA00023242"/>
    </source>
</evidence>
<proteinExistence type="inferred from homology"/>
<reference evidence="6" key="1">
    <citation type="submission" date="2020-11" db="EMBL/GenBank/DDBJ databases">
        <authorList>
            <person name="Tran Van P."/>
        </authorList>
    </citation>
    <scope>NUCLEOTIDE SEQUENCE</scope>
</reference>
<comment type="subcellular location">
    <subcellularLocation>
        <location evidence="1 5">Nucleus</location>
        <location evidence="1 5">Nuclear pore complex</location>
    </subcellularLocation>
</comment>
<evidence type="ECO:0000256" key="1">
    <source>
        <dbReference type="ARBA" id="ARBA00004567"/>
    </source>
</evidence>
<keyword evidence="5" id="KW-0653">Protein transport</keyword>
<dbReference type="PANTHER" id="PTHR11225">
    <property type="entry name" value="NUCLEAR PORE COMPLEX PROTEIN NUP93 NUCLEOPORIN NUP93 DEAD EYE PROTEIN"/>
    <property type="match status" value="1"/>
</dbReference>
<name>A0A7R8VT94_TIMDO</name>
<dbReference type="AlphaFoldDB" id="A0A7R8VT94"/>
<evidence type="ECO:0000256" key="5">
    <source>
        <dbReference type="RuleBase" id="RU364035"/>
    </source>
</evidence>
<keyword evidence="5" id="KW-0813">Transport</keyword>
<keyword evidence="5" id="KW-0509">mRNA transport</keyword>
<dbReference type="Pfam" id="PF04097">
    <property type="entry name" value="Nic96"/>
    <property type="match status" value="1"/>
</dbReference>
<comment type="similarity">
    <text evidence="2 5">Belongs to the nucleoporin interacting component (NIC) family.</text>
</comment>
<keyword evidence="4 5" id="KW-0539">Nucleus</keyword>
<evidence type="ECO:0000313" key="6">
    <source>
        <dbReference type="EMBL" id="CAD7204443.1"/>
    </source>
</evidence>
<keyword evidence="3 5" id="KW-0906">Nuclear pore complex</keyword>
<gene>
    <name evidence="6" type="ORF">TDIB3V08_LOCUS10601</name>
</gene>
<evidence type="ECO:0000256" key="2">
    <source>
        <dbReference type="ARBA" id="ARBA00010186"/>
    </source>
</evidence>